<keyword evidence="2" id="KW-1185">Reference proteome</keyword>
<dbReference type="STRING" id="335973.SAMN04488693_1442"/>
<organism evidence="1 2">
    <name type="scientific">Arthrobacter subterraneus</name>
    <dbReference type="NCBI Taxonomy" id="335973"/>
    <lineage>
        <taxon>Bacteria</taxon>
        <taxon>Bacillati</taxon>
        <taxon>Actinomycetota</taxon>
        <taxon>Actinomycetes</taxon>
        <taxon>Micrococcales</taxon>
        <taxon>Micrococcaceae</taxon>
        <taxon>Arthrobacter</taxon>
    </lineage>
</organism>
<gene>
    <name evidence="1" type="ORF">SAMN04488693_1442</name>
</gene>
<protein>
    <recommendedName>
        <fullName evidence="3">Thioredoxin domain-containing protein</fullName>
    </recommendedName>
</protein>
<evidence type="ECO:0000313" key="1">
    <source>
        <dbReference type="EMBL" id="SDI99971.1"/>
    </source>
</evidence>
<evidence type="ECO:0000313" key="2">
    <source>
        <dbReference type="Proteomes" id="UP000199258"/>
    </source>
</evidence>
<dbReference type="EMBL" id="FNDT01000044">
    <property type="protein sequence ID" value="SDI99971.1"/>
    <property type="molecule type" value="Genomic_DNA"/>
</dbReference>
<accession>A0A1G8Q5K7</accession>
<reference evidence="1 2" key="1">
    <citation type="submission" date="2016-10" db="EMBL/GenBank/DDBJ databases">
        <authorList>
            <person name="de Groot N.N."/>
        </authorList>
    </citation>
    <scope>NUCLEOTIDE SEQUENCE [LARGE SCALE GENOMIC DNA]</scope>
    <source>
        <strain evidence="1 2">NP_1H</strain>
    </source>
</reference>
<evidence type="ECO:0008006" key="3">
    <source>
        <dbReference type="Google" id="ProtNLM"/>
    </source>
</evidence>
<sequence length="100" mass="10834">MGCMDITLQYFDGCPNWTVADERLRILAEERPDIVLEYQLIESVEAAERVGFHGSPTVLINGVDAFGDDSTQVGLACRRYMTDDGPAGAPSLAQLRSAVG</sequence>
<name>A0A1G8Q5K7_9MICC</name>
<dbReference type="Proteomes" id="UP000199258">
    <property type="component" value="Unassembled WGS sequence"/>
</dbReference>
<dbReference type="AlphaFoldDB" id="A0A1G8Q5K7"/>
<proteinExistence type="predicted"/>